<protein>
    <submittedName>
        <fullName evidence="1">Uncharacterized protein</fullName>
    </submittedName>
</protein>
<dbReference type="EMBL" id="JARQWQ010000016">
    <property type="protein sequence ID" value="KAK2566570.1"/>
    <property type="molecule type" value="Genomic_DNA"/>
</dbReference>
<evidence type="ECO:0000313" key="2">
    <source>
        <dbReference type="Proteomes" id="UP001249851"/>
    </source>
</evidence>
<gene>
    <name evidence="1" type="ORF">P5673_009201</name>
</gene>
<evidence type="ECO:0000313" key="1">
    <source>
        <dbReference type="EMBL" id="KAK2566570.1"/>
    </source>
</evidence>
<reference evidence="1" key="2">
    <citation type="journal article" date="2023" name="Science">
        <title>Genomic signatures of disease resistance in endangered staghorn corals.</title>
        <authorList>
            <person name="Vollmer S.V."/>
            <person name="Selwyn J.D."/>
            <person name="Despard B.A."/>
            <person name="Roesel C.L."/>
        </authorList>
    </citation>
    <scope>NUCLEOTIDE SEQUENCE</scope>
    <source>
        <strain evidence="1">K2</strain>
    </source>
</reference>
<sequence length="65" mass="7215">MVDIQIKGEWEGDAVFAHETNSSRGVAIVITSCLGYNKKQIRSDNEGRVLNVLLEVADRTLNLIN</sequence>
<organism evidence="1 2">
    <name type="scientific">Acropora cervicornis</name>
    <name type="common">Staghorn coral</name>
    <dbReference type="NCBI Taxonomy" id="6130"/>
    <lineage>
        <taxon>Eukaryota</taxon>
        <taxon>Metazoa</taxon>
        <taxon>Cnidaria</taxon>
        <taxon>Anthozoa</taxon>
        <taxon>Hexacorallia</taxon>
        <taxon>Scleractinia</taxon>
        <taxon>Astrocoeniina</taxon>
        <taxon>Acroporidae</taxon>
        <taxon>Acropora</taxon>
    </lineage>
</organism>
<proteinExistence type="predicted"/>
<comment type="caution">
    <text evidence="1">The sequence shown here is derived from an EMBL/GenBank/DDBJ whole genome shotgun (WGS) entry which is preliminary data.</text>
</comment>
<accession>A0AAD9VA99</accession>
<dbReference type="Proteomes" id="UP001249851">
    <property type="component" value="Unassembled WGS sequence"/>
</dbReference>
<dbReference type="AlphaFoldDB" id="A0AAD9VA99"/>
<feature type="non-terminal residue" evidence="1">
    <location>
        <position position="65"/>
    </location>
</feature>
<reference evidence="1" key="1">
    <citation type="journal article" date="2023" name="G3 (Bethesda)">
        <title>Whole genome assembly and annotation of the endangered Caribbean coral Acropora cervicornis.</title>
        <authorList>
            <person name="Selwyn J.D."/>
            <person name="Vollmer S.V."/>
        </authorList>
    </citation>
    <scope>NUCLEOTIDE SEQUENCE</scope>
    <source>
        <strain evidence="1">K2</strain>
    </source>
</reference>
<name>A0AAD9VA99_ACRCE</name>
<keyword evidence="2" id="KW-1185">Reference proteome</keyword>